<feature type="transmembrane region" description="Helical" evidence="2">
    <location>
        <begin position="65"/>
        <end position="84"/>
    </location>
</feature>
<protein>
    <submittedName>
        <fullName evidence="4">Unannotated protein</fullName>
    </submittedName>
</protein>
<evidence type="ECO:0000313" key="4">
    <source>
        <dbReference type="EMBL" id="CAB4373110.1"/>
    </source>
</evidence>
<keyword evidence="2" id="KW-0812">Transmembrane</keyword>
<dbReference type="EMBL" id="CAESAL010000011">
    <property type="protein sequence ID" value="CAB4334819.1"/>
    <property type="molecule type" value="Genomic_DNA"/>
</dbReference>
<feature type="compositionally biased region" description="Polar residues" evidence="1">
    <location>
        <begin position="1"/>
        <end position="16"/>
    </location>
</feature>
<feature type="compositionally biased region" description="Low complexity" evidence="1">
    <location>
        <begin position="193"/>
        <end position="205"/>
    </location>
</feature>
<dbReference type="EMBL" id="CAFBRD010000174">
    <property type="protein sequence ID" value="CAB5078804.1"/>
    <property type="molecule type" value="Genomic_DNA"/>
</dbReference>
<evidence type="ECO:0000313" key="5">
    <source>
        <dbReference type="EMBL" id="CAB5078804.1"/>
    </source>
</evidence>
<feature type="region of interest" description="Disordered" evidence="1">
    <location>
        <begin position="1"/>
        <end position="28"/>
    </location>
</feature>
<organism evidence="4">
    <name type="scientific">freshwater metagenome</name>
    <dbReference type="NCBI Taxonomy" id="449393"/>
    <lineage>
        <taxon>unclassified sequences</taxon>
        <taxon>metagenomes</taxon>
        <taxon>ecological metagenomes</taxon>
    </lineage>
</organism>
<feature type="compositionally biased region" description="Low complexity" evidence="1">
    <location>
        <begin position="17"/>
        <end position="27"/>
    </location>
</feature>
<evidence type="ECO:0000256" key="1">
    <source>
        <dbReference type="SAM" id="MobiDB-lite"/>
    </source>
</evidence>
<feature type="region of interest" description="Disordered" evidence="1">
    <location>
        <begin position="407"/>
        <end position="428"/>
    </location>
</feature>
<keyword evidence="2" id="KW-0472">Membrane</keyword>
<name>A0A6J6ARS0_9ZZZZ</name>
<feature type="region of interest" description="Disordered" evidence="1">
    <location>
        <begin position="193"/>
        <end position="241"/>
    </location>
</feature>
<reference evidence="4" key="1">
    <citation type="submission" date="2020-05" db="EMBL/GenBank/DDBJ databases">
        <authorList>
            <person name="Chiriac C."/>
            <person name="Salcher M."/>
            <person name="Ghai R."/>
            <person name="Kavagutti S V."/>
        </authorList>
    </citation>
    <scope>NUCLEOTIDE SEQUENCE</scope>
</reference>
<proteinExistence type="predicted"/>
<feature type="transmembrane region" description="Helical" evidence="2">
    <location>
        <begin position="89"/>
        <end position="107"/>
    </location>
</feature>
<keyword evidence="2" id="KW-1133">Transmembrane helix</keyword>
<evidence type="ECO:0000313" key="3">
    <source>
        <dbReference type="EMBL" id="CAB4334819.1"/>
    </source>
</evidence>
<accession>A0A6J6ARS0</accession>
<feature type="transmembrane region" description="Helical" evidence="2">
    <location>
        <begin position="130"/>
        <end position="153"/>
    </location>
</feature>
<evidence type="ECO:0000256" key="2">
    <source>
        <dbReference type="SAM" id="Phobius"/>
    </source>
</evidence>
<feature type="transmembrane region" description="Helical" evidence="2">
    <location>
        <begin position="165"/>
        <end position="186"/>
    </location>
</feature>
<sequence>MDSETTAAQQPNDQTVDQSSGSRSGSDQFDRDLTVRWLAAVLSLTAGAVHFGYAPHHLSEDWAHGWFFLLIAAYQCAFAVLIVARPRRWVWASAIIVNVGIIATWVVSRTVGLPFGPQALRSEVFSAPDIVSSVIEGIIILLSIVALAFPALLQRQSRERISLRFAALAIGTVAVVLGAIMLTPTYTSAHEAAGHTHGAAETSGTSSPCELAGPPASPGQVATDAEGHSHRGSTPQVELTRDERVTLTTQQNLARSVVTRFPTVADALAGGYQKSTAYIPCIGAHYTNARLAISFDPAKPSELLFDGTDPDSKLVGLSYLVFHPGGAPEGFAGANDVWHQHNSNGGLCSKGGLVVGGEAMSVEDCTALGGRKSANKDVWMMHDWIVPGWECSWGVFAGECPELGGRTGGTAWDAPAPGSVGSQLATPN</sequence>
<dbReference type="EMBL" id="CAEUNJ010000167">
    <property type="protein sequence ID" value="CAB4373110.1"/>
    <property type="molecule type" value="Genomic_DNA"/>
</dbReference>
<gene>
    <name evidence="3" type="ORF">UFOPK3331_00493</name>
    <name evidence="4" type="ORF">UFOPK4201_02165</name>
    <name evidence="5" type="ORF">UFOPK4371_01959</name>
</gene>
<dbReference type="AlphaFoldDB" id="A0A6J6ARS0"/>
<feature type="transmembrane region" description="Helical" evidence="2">
    <location>
        <begin position="33"/>
        <end position="53"/>
    </location>
</feature>